<feature type="chain" id="PRO_5003235697" evidence="1">
    <location>
        <begin position="18"/>
        <end position="86"/>
    </location>
</feature>
<dbReference type="Proteomes" id="UP000002499">
    <property type="component" value="Unassembled WGS sequence"/>
</dbReference>
<reference evidence="2 3" key="1">
    <citation type="journal article" date="2011" name="PLoS Genet.">
        <title>Genome sequencing and comparative transcriptomics of the model entomopathogenic fungi Metarhizium anisopliae and M. acridum.</title>
        <authorList>
            <person name="Gao Q."/>
            <person name="Jin K."/>
            <person name="Ying S.H."/>
            <person name="Zhang Y."/>
            <person name="Xiao G."/>
            <person name="Shang Y."/>
            <person name="Duan Z."/>
            <person name="Hu X."/>
            <person name="Xie X.Q."/>
            <person name="Zhou G."/>
            <person name="Peng G."/>
            <person name="Luo Z."/>
            <person name="Huang W."/>
            <person name="Wang B."/>
            <person name="Fang W."/>
            <person name="Wang S."/>
            <person name="Zhong Y."/>
            <person name="Ma L.J."/>
            <person name="St Leger R.J."/>
            <person name="Zhao G.P."/>
            <person name="Pei Y."/>
            <person name="Feng M.G."/>
            <person name="Xia Y."/>
            <person name="Wang C."/>
        </authorList>
    </citation>
    <scope>NUCLEOTIDE SEQUENCE [LARGE SCALE GENOMIC DNA]</scope>
    <source>
        <strain evidence="2 3">CQMa 102</strain>
    </source>
</reference>
<keyword evidence="1" id="KW-0732">Signal</keyword>
<keyword evidence="3" id="KW-1185">Reference proteome</keyword>
<evidence type="ECO:0000313" key="2">
    <source>
        <dbReference type="EMBL" id="EFY85506.1"/>
    </source>
</evidence>
<organism evidence="3">
    <name type="scientific">Metarhizium acridum (strain CQMa 102)</name>
    <dbReference type="NCBI Taxonomy" id="655827"/>
    <lineage>
        <taxon>Eukaryota</taxon>
        <taxon>Fungi</taxon>
        <taxon>Dikarya</taxon>
        <taxon>Ascomycota</taxon>
        <taxon>Pezizomycotina</taxon>
        <taxon>Sordariomycetes</taxon>
        <taxon>Hypocreomycetidae</taxon>
        <taxon>Hypocreales</taxon>
        <taxon>Clavicipitaceae</taxon>
        <taxon>Metarhizium</taxon>
    </lineage>
</organism>
<proteinExistence type="predicted"/>
<name>E9EF05_METAQ</name>
<dbReference type="OrthoDB" id="4939786at2759"/>
<evidence type="ECO:0000313" key="3">
    <source>
        <dbReference type="Proteomes" id="UP000002499"/>
    </source>
</evidence>
<dbReference type="eggNOG" id="ENOG502RAVN">
    <property type="taxonomic scope" value="Eukaryota"/>
</dbReference>
<accession>E9EF05</accession>
<protein>
    <submittedName>
        <fullName evidence="2">Uncharacterized protein</fullName>
    </submittedName>
</protein>
<dbReference type="EMBL" id="GL698575">
    <property type="protein sequence ID" value="EFY85506.1"/>
    <property type="molecule type" value="Genomic_DNA"/>
</dbReference>
<dbReference type="InParanoid" id="E9EF05"/>
<dbReference type="KEGG" id="maw:19252764"/>
<evidence type="ECO:0000256" key="1">
    <source>
        <dbReference type="SAM" id="SignalP"/>
    </source>
</evidence>
<sequence length="86" mass="8978">MKAFVGLAAIMAGLATANPLAGSAKTARGYVTGDEFEDLRVALVSCLEANPPADAVISDWATSIASQYTTRDEIVQAIDECQSKEA</sequence>
<dbReference type="GeneID" id="19252764"/>
<gene>
    <name evidence="2" type="ORF">MAC_08453</name>
</gene>
<dbReference type="AlphaFoldDB" id="E9EF05"/>
<feature type="signal peptide" evidence="1">
    <location>
        <begin position="1"/>
        <end position="17"/>
    </location>
</feature>
<dbReference type="HOGENOM" id="CLU_2574376_0_0_1"/>